<organism evidence="8 9">
    <name type="scientific">Caldifermentibacillus hisashii</name>
    <dbReference type="NCBI Taxonomy" id="996558"/>
    <lineage>
        <taxon>Bacteria</taxon>
        <taxon>Bacillati</taxon>
        <taxon>Bacillota</taxon>
        <taxon>Bacilli</taxon>
        <taxon>Bacillales</taxon>
        <taxon>Bacillaceae</taxon>
        <taxon>Caldifermentibacillus</taxon>
    </lineage>
</organism>
<feature type="domain" description="GtrA/DPMS transmembrane" evidence="7">
    <location>
        <begin position="6"/>
        <end position="119"/>
    </location>
</feature>
<dbReference type="InterPro" id="IPR007267">
    <property type="entry name" value="GtrA_DPMS_TM"/>
</dbReference>
<dbReference type="Pfam" id="PF04138">
    <property type="entry name" value="GtrA_DPMS_TM"/>
    <property type="match status" value="1"/>
</dbReference>
<evidence type="ECO:0000256" key="6">
    <source>
        <dbReference type="SAM" id="Phobius"/>
    </source>
</evidence>
<evidence type="ECO:0000256" key="5">
    <source>
        <dbReference type="ARBA" id="ARBA00023136"/>
    </source>
</evidence>
<evidence type="ECO:0000256" key="4">
    <source>
        <dbReference type="ARBA" id="ARBA00022989"/>
    </source>
</evidence>
<keyword evidence="3 6" id="KW-0812">Transmembrane</keyword>
<dbReference type="RefSeq" id="WP_342020798.1">
    <property type="nucleotide sequence ID" value="NZ_JBBYAK010000001.1"/>
</dbReference>
<accession>A0ABU9K1N3</accession>
<sequence>MGAFVKFGIVGLGNTLITIGSYHVFVYLGLNYILANVISYLLGMMNSYYWNKNWVFRVKPNEKKTFVKFIFVNMISLLINNFTLILLVGIFFLSSTVSQLLATVLGLWINLILNKIWTFEKKEILGI</sequence>
<evidence type="ECO:0000256" key="2">
    <source>
        <dbReference type="ARBA" id="ARBA00009399"/>
    </source>
</evidence>
<protein>
    <submittedName>
        <fullName evidence="8">GtrA family protein</fullName>
    </submittedName>
</protein>
<keyword evidence="5 6" id="KW-0472">Membrane</keyword>
<comment type="caution">
    <text evidence="8">The sequence shown here is derived from an EMBL/GenBank/DDBJ whole genome shotgun (WGS) entry which is preliminary data.</text>
</comment>
<keyword evidence="9" id="KW-1185">Reference proteome</keyword>
<name>A0ABU9K1N3_9BACI</name>
<comment type="similarity">
    <text evidence="2">Belongs to the GtrA family.</text>
</comment>
<dbReference type="EMBL" id="JBBYAK010000001">
    <property type="protein sequence ID" value="MEL3959053.1"/>
    <property type="molecule type" value="Genomic_DNA"/>
</dbReference>
<evidence type="ECO:0000259" key="7">
    <source>
        <dbReference type="Pfam" id="PF04138"/>
    </source>
</evidence>
<evidence type="ECO:0000256" key="3">
    <source>
        <dbReference type="ARBA" id="ARBA00022692"/>
    </source>
</evidence>
<evidence type="ECO:0000256" key="1">
    <source>
        <dbReference type="ARBA" id="ARBA00004141"/>
    </source>
</evidence>
<reference evidence="8 9" key="1">
    <citation type="submission" date="2024-03" db="EMBL/GenBank/DDBJ databases">
        <title>Bacilli Hybrid Assemblies.</title>
        <authorList>
            <person name="Kovac J."/>
        </authorList>
    </citation>
    <scope>NUCLEOTIDE SEQUENCE [LARGE SCALE GENOMIC DNA]</scope>
    <source>
        <strain evidence="8 9">FSL M8-0022</strain>
    </source>
</reference>
<dbReference type="PANTHER" id="PTHR38459:SF1">
    <property type="entry name" value="PROPHAGE BACTOPRENOL-LINKED GLUCOSE TRANSLOCASE HOMOLOG"/>
    <property type="match status" value="1"/>
</dbReference>
<feature type="transmembrane region" description="Helical" evidence="6">
    <location>
        <begin position="32"/>
        <end position="50"/>
    </location>
</feature>
<evidence type="ECO:0000313" key="8">
    <source>
        <dbReference type="EMBL" id="MEL3959053.1"/>
    </source>
</evidence>
<dbReference type="Proteomes" id="UP001459714">
    <property type="component" value="Unassembled WGS sequence"/>
</dbReference>
<keyword evidence="4 6" id="KW-1133">Transmembrane helix</keyword>
<evidence type="ECO:0000313" key="9">
    <source>
        <dbReference type="Proteomes" id="UP001459714"/>
    </source>
</evidence>
<proteinExistence type="inferred from homology"/>
<feature type="transmembrane region" description="Helical" evidence="6">
    <location>
        <begin position="7"/>
        <end position="26"/>
    </location>
</feature>
<gene>
    <name evidence="8" type="ORF">NST17_18015</name>
</gene>
<dbReference type="PANTHER" id="PTHR38459">
    <property type="entry name" value="PROPHAGE BACTOPRENOL-LINKED GLUCOSE TRANSLOCASE HOMOLOG"/>
    <property type="match status" value="1"/>
</dbReference>
<dbReference type="InterPro" id="IPR051401">
    <property type="entry name" value="GtrA_CellWall_Glycosyl"/>
</dbReference>
<feature type="transmembrane region" description="Helical" evidence="6">
    <location>
        <begin position="99"/>
        <end position="117"/>
    </location>
</feature>
<feature type="transmembrane region" description="Helical" evidence="6">
    <location>
        <begin position="70"/>
        <end position="93"/>
    </location>
</feature>
<comment type="subcellular location">
    <subcellularLocation>
        <location evidence="1">Membrane</location>
        <topology evidence="1">Multi-pass membrane protein</topology>
    </subcellularLocation>
</comment>